<dbReference type="InterPro" id="IPR051599">
    <property type="entry name" value="Cell_Envelope_Assoc"/>
</dbReference>
<feature type="transmembrane region" description="Helical" evidence="1">
    <location>
        <begin position="83"/>
        <end position="102"/>
    </location>
</feature>
<feature type="transmembrane region" description="Helical" evidence="1">
    <location>
        <begin position="47"/>
        <end position="63"/>
    </location>
</feature>
<evidence type="ECO:0000313" key="3">
    <source>
        <dbReference type="EMBL" id="MFC4628050.1"/>
    </source>
</evidence>
<keyword evidence="1" id="KW-0472">Membrane</keyword>
<proteinExistence type="predicted"/>
<dbReference type="PANTHER" id="PTHR30336:SF4">
    <property type="entry name" value="ENVELOPE BIOGENESIS FACTOR ELYC"/>
    <property type="match status" value="1"/>
</dbReference>
<gene>
    <name evidence="3" type="ORF">ACFO6V_07390</name>
</gene>
<dbReference type="Gene3D" id="3.40.50.620">
    <property type="entry name" value="HUPs"/>
    <property type="match status" value="1"/>
</dbReference>
<keyword evidence="4" id="KW-1185">Reference proteome</keyword>
<feature type="transmembrane region" description="Helical" evidence="1">
    <location>
        <begin position="21"/>
        <end position="41"/>
    </location>
</feature>
<protein>
    <submittedName>
        <fullName evidence="3">YdcF family protein</fullName>
    </submittedName>
</protein>
<evidence type="ECO:0000259" key="2">
    <source>
        <dbReference type="Pfam" id="PF02698"/>
    </source>
</evidence>
<dbReference type="InterPro" id="IPR014729">
    <property type="entry name" value="Rossmann-like_a/b/a_fold"/>
</dbReference>
<keyword evidence="1" id="KW-0812">Transmembrane</keyword>
<dbReference type="RefSeq" id="WP_377133759.1">
    <property type="nucleotide sequence ID" value="NZ_JBHSFI010000003.1"/>
</dbReference>
<accession>A0ABV9HEQ9</accession>
<organism evidence="3 4">
    <name type="scientific">Promicromonospora alba</name>
    <dbReference type="NCBI Taxonomy" id="1616110"/>
    <lineage>
        <taxon>Bacteria</taxon>
        <taxon>Bacillati</taxon>
        <taxon>Actinomycetota</taxon>
        <taxon>Actinomycetes</taxon>
        <taxon>Micrococcales</taxon>
        <taxon>Promicromonosporaceae</taxon>
        <taxon>Promicromonospora</taxon>
    </lineage>
</organism>
<keyword evidence="1" id="KW-1133">Transmembrane helix</keyword>
<dbReference type="PANTHER" id="PTHR30336">
    <property type="entry name" value="INNER MEMBRANE PROTEIN, PROBABLE PERMEASE"/>
    <property type="match status" value="1"/>
</dbReference>
<evidence type="ECO:0000313" key="4">
    <source>
        <dbReference type="Proteomes" id="UP001596011"/>
    </source>
</evidence>
<dbReference type="InterPro" id="IPR003848">
    <property type="entry name" value="DUF218"/>
</dbReference>
<reference evidence="4" key="1">
    <citation type="journal article" date="2019" name="Int. J. Syst. Evol. Microbiol.">
        <title>The Global Catalogue of Microorganisms (GCM) 10K type strain sequencing project: providing services to taxonomists for standard genome sequencing and annotation.</title>
        <authorList>
            <consortium name="The Broad Institute Genomics Platform"/>
            <consortium name="The Broad Institute Genome Sequencing Center for Infectious Disease"/>
            <person name="Wu L."/>
            <person name="Ma J."/>
        </authorList>
    </citation>
    <scope>NUCLEOTIDE SEQUENCE [LARGE SCALE GENOMIC DNA]</scope>
    <source>
        <strain evidence="4">CCUG 42722</strain>
    </source>
</reference>
<feature type="domain" description="DUF218" evidence="2">
    <location>
        <begin position="112"/>
        <end position="239"/>
    </location>
</feature>
<dbReference type="Proteomes" id="UP001596011">
    <property type="component" value="Unassembled WGS sequence"/>
</dbReference>
<name>A0ABV9HEQ9_9MICO</name>
<comment type="caution">
    <text evidence="3">The sequence shown here is derived from an EMBL/GenBank/DDBJ whole genome shotgun (WGS) entry which is preliminary data.</text>
</comment>
<dbReference type="Pfam" id="PF02698">
    <property type="entry name" value="DUF218"/>
    <property type="match status" value="1"/>
</dbReference>
<sequence>MTDAASGLDLRRPDKGARPAAILWAVVGAALILDALVVLFVSSMHTGIVATFVIGVLYVFHGLSRHRTRPGARQGPARWLRILVPSLTALMLLAFAGLAVFGRMDTASQEEDAVVVLGTAVQDGDVTPALRSRLDVAVDYSVANPDAVVVVAGGLPPGETVTEALAMERYLVTRGVAEHRIIQEGRSTSTSENFGYAKDLLDARLGKEYTTAFVTSDFHVFRAAGIARAAGVRATHLHADTPWYEVPVDYVREALAIAKFVVTGR</sequence>
<dbReference type="EMBL" id="JBHSFI010000003">
    <property type="protein sequence ID" value="MFC4628050.1"/>
    <property type="molecule type" value="Genomic_DNA"/>
</dbReference>
<dbReference type="CDD" id="cd06259">
    <property type="entry name" value="YdcF-like"/>
    <property type="match status" value="1"/>
</dbReference>
<evidence type="ECO:0000256" key="1">
    <source>
        <dbReference type="SAM" id="Phobius"/>
    </source>
</evidence>